<dbReference type="RefSeq" id="WP_272099924.1">
    <property type="nucleotide sequence ID" value="NZ_JAQNDK010000003.1"/>
</dbReference>
<name>A0ABT5C8F3_9BACT</name>
<keyword evidence="3 6" id="KW-0812">Transmembrane</keyword>
<keyword evidence="2" id="KW-1003">Cell membrane</keyword>
<dbReference type="InterPro" id="IPR001123">
    <property type="entry name" value="LeuE-type"/>
</dbReference>
<feature type="transmembrane region" description="Helical" evidence="6">
    <location>
        <begin position="116"/>
        <end position="134"/>
    </location>
</feature>
<dbReference type="Pfam" id="PF01810">
    <property type="entry name" value="LysE"/>
    <property type="match status" value="1"/>
</dbReference>
<evidence type="ECO:0000256" key="5">
    <source>
        <dbReference type="ARBA" id="ARBA00023136"/>
    </source>
</evidence>
<evidence type="ECO:0000313" key="7">
    <source>
        <dbReference type="EMBL" id="MDC0682233.1"/>
    </source>
</evidence>
<dbReference type="PANTHER" id="PTHR30086">
    <property type="entry name" value="ARGININE EXPORTER PROTEIN ARGO"/>
    <property type="match status" value="1"/>
</dbReference>
<accession>A0ABT5C8F3</accession>
<evidence type="ECO:0000256" key="6">
    <source>
        <dbReference type="SAM" id="Phobius"/>
    </source>
</evidence>
<protein>
    <submittedName>
        <fullName evidence="7">LysE family translocator</fullName>
    </submittedName>
</protein>
<sequence>MSAEVLLACCMAIFVASIIPSPSMLLALAKGANHGWGAGALSGAGNIAATIVQAVASYVMILEVGGLSSSLLLGMKLVGALYIFYIGWTLMGIASSGSDREVAARSGSSWQHVRDGFMFAVVNPKAIVFFAALFPQFVGRSAAGGVIAMGVPIVTIGFACFMIYVVAGRVMVEILGNGRHVGKIFGICIMLCALALLFARIT</sequence>
<comment type="caution">
    <text evidence="7">The sequence shown here is derived from an EMBL/GenBank/DDBJ whole genome shotgun (WGS) entry which is preliminary data.</text>
</comment>
<feature type="transmembrane region" description="Helical" evidence="6">
    <location>
        <begin position="43"/>
        <end position="65"/>
    </location>
</feature>
<evidence type="ECO:0000256" key="2">
    <source>
        <dbReference type="ARBA" id="ARBA00022475"/>
    </source>
</evidence>
<comment type="subcellular location">
    <subcellularLocation>
        <location evidence="1">Cell membrane</location>
        <topology evidence="1">Multi-pass membrane protein</topology>
    </subcellularLocation>
</comment>
<gene>
    <name evidence="7" type="ORF">POL72_31170</name>
</gene>
<evidence type="ECO:0000256" key="3">
    <source>
        <dbReference type="ARBA" id="ARBA00022692"/>
    </source>
</evidence>
<keyword evidence="4 6" id="KW-1133">Transmembrane helix</keyword>
<dbReference type="EMBL" id="JAQNDK010000003">
    <property type="protein sequence ID" value="MDC0682233.1"/>
    <property type="molecule type" value="Genomic_DNA"/>
</dbReference>
<keyword evidence="5 6" id="KW-0472">Membrane</keyword>
<evidence type="ECO:0000256" key="1">
    <source>
        <dbReference type="ARBA" id="ARBA00004651"/>
    </source>
</evidence>
<feature type="transmembrane region" description="Helical" evidence="6">
    <location>
        <begin position="146"/>
        <end position="168"/>
    </location>
</feature>
<feature type="transmembrane region" description="Helical" evidence="6">
    <location>
        <begin position="77"/>
        <end position="96"/>
    </location>
</feature>
<reference evidence="7 8" key="1">
    <citation type="submission" date="2023-01" db="EMBL/GenBank/DDBJ databases">
        <title>Minimal conservation of predation-associated metabolite biosynthetic gene clusters underscores biosynthetic potential of Myxococcota including descriptions for ten novel species: Archangium lansinium sp. nov., Myxococcus landrumus sp. nov., Nannocystis bai.</title>
        <authorList>
            <person name="Ahearne A."/>
            <person name="Stevens C."/>
            <person name="Dowd S."/>
        </authorList>
    </citation>
    <scope>NUCLEOTIDE SEQUENCE [LARGE SCALE GENOMIC DNA]</scope>
    <source>
        <strain evidence="7 8">WIWO2</strain>
    </source>
</reference>
<organism evidence="7 8">
    <name type="scientific">Sorangium atrum</name>
    <dbReference type="NCBI Taxonomy" id="2995308"/>
    <lineage>
        <taxon>Bacteria</taxon>
        <taxon>Pseudomonadati</taxon>
        <taxon>Myxococcota</taxon>
        <taxon>Polyangia</taxon>
        <taxon>Polyangiales</taxon>
        <taxon>Polyangiaceae</taxon>
        <taxon>Sorangium</taxon>
    </lineage>
</organism>
<feature type="transmembrane region" description="Helical" evidence="6">
    <location>
        <begin position="180"/>
        <end position="199"/>
    </location>
</feature>
<dbReference type="PANTHER" id="PTHR30086:SF20">
    <property type="entry name" value="ARGININE EXPORTER PROTEIN ARGO-RELATED"/>
    <property type="match status" value="1"/>
</dbReference>
<dbReference type="Proteomes" id="UP001217485">
    <property type="component" value="Unassembled WGS sequence"/>
</dbReference>
<evidence type="ECO:0000313" key="8">
    <source>
        <dbReference type="Proteomes" id="UP001217485"/>
    </source>
</evidence>
<evidence type="ECO:0000256" key="4">
    <source>
        <dbReference type="ARBA" id="ARBA00022989"/>
    </source>
</evidence>
<proteinExistence type="predicted"/>
<keyword evidence="8" id="KW-1185">Reference proteome</keyword>